<evidence type="ECO:0000313" key="4">
    <source>
        <dbReference type="Proteomes" id="UP000558688"/>
    </source>
</evidence>
<proteinExistence type="predicted"/>
<keyword evidence="2" id="KW-0472">Membrane</keyword>
<feature type="transmembrane region" description="Helical" evidence="2">
    <location>
        <begin position="27"/>
        <end position="55"/>
    </location>
</feature>
<dbReference type="SUPFAM" id="SSF54506">
    <property type="entry name" value="Diaminopimelate epimerase-like"/>
    <property type="match status" value="1"/>
</dbReference>
<feature type="region of interest" description="Disordered" evidence="1">
    <location>
        <begin position="231"/>
        <end position="289"/>
    </location>
</feature>
<feature type="compositionally biased region" description="Polar residues" evidence="1">
    <location>
        <begin position="262"/>
        <end position="271"/>
    </location>
</feature>
<evidence type="ECO:0000256" key="1">
    <source>
        <dbReference type="SAM" id="MobiDB-lite"/>
    </source>
</evidence>
<evidence type="ECO:0000256" key="2">
    <source>
        <dbReference type="SAM" id="Phobius"/>
    </source>
</evidence>
<feature type="transmembrane region" description="Helical" evidence="2">
    <location>
        <begin position="496"/>
        <end position="518"/>
    </location>
</feature>
<dbReference type="PANTHER" id="PTHR13774:SF32">
    <property type="entry name" value="ANTISENSE-ENHANCING SEQUENCE 1"/>
    <property type="match status" value="1"/>
</dbReference>
<dbReference type="GO" id="GO:0016853">
    <property type="term" value="F:isomerase activity"/>
    <property type="evidence" value="ECO:0007669"/>
    <property type="project" value="TreeGrafter"/>
</dbReference>
<dbReference type="Pfam" id="PF02567">
    <property type="entry name" value="PhzC-PhzF"/>
    <property type="match status" value="1"/>
</dbReference>
<dbReference type="NCBIfam" id="TIGR00654">
    <property type="entry name" value="PhzF_family"/>
    <property type="match status" value="1"/>
</dbReference>
<gene>
    <name evidence="3" type="ORF">FOXYS1_12375</name>
</gene>
<protein>
    <recommendedName>
        <fullName evidence="5">Phenazine biosynthesis protein</fullName>
    </recommendedName>
</protein>
<keyword evidence="2" id="KW-1133">Transmembrane helix</keyword>
<evidence type="ECO:0000313" key="3">
    <source>
        <dbReference type="EMBL" id="KAF5257111.1"/>
    </source>
</evidence>
<comment type="caution">
    <text evidence="3">The sequence shown here is derived from an EMBL/GenBank/DDBJ whole genome shotgun (WGS) entry which is preliminary data.</text>
</comment>
<feature type="region of interest" description="Disordered" evidence="1">
    <location>
        <begin position="163"/>
        <end position="192"/>
    </location>
</feature>
<reference evidence="3" key="1">
    <citation type="submission" date="2020-02" db="EMBL/GenBank/DDBJ databases">
        <title>Identification and distribution of gene clusters putatively required for synthesis of sphingolipid metabolism inhibitors in phylogenetically diverse species of the filamentous fungus Fusarium.</title>
        <authorList>
            <person name="Kim H.-S."/>
            <person name="Busman M."/>
            <person name="Brown D.W."/>
            <person name="Divon H."/>
            <person name="Uhlig S."/>
            <person name="Proctor R.H."/>
        </authorList>
    </citation>
    <scope>NUCLEOTIDE SEQUENCE [LARGE SCALE GENOMIC DNA]</scope>
    <source>
        <strain evidence="3">NRRL 39464</strain>
    </source>
</reference>
<feature type="compositionally biased region" description="Polar residues" evidence="1">
    <location>
        <begin position="173"/>
        <end position="192"/>
    </location>
</feature>
<sequence>MTSTGFAPCIGFLFTCERPIIHYFWNFTFFVAVMFGILIRTLILSLFVNHVLCILSFMRPPQWYSDVDDKAGFEENIRYEVGDTVQLLWETDLDKVELFLVQRIGSIIKVRILDASRTEWKAEWDVVGLVDGNEDSLYWFALRDPDDRVVYLTRSQSFNVSAPPTQLIPIPTATDQSSNEKANSDAGSDSGMSRSEIAGAAVGGTIGGLILLGAVGWLIWRRLGRNKRNTDVSVVSQSQQQQLHSSETKAELPGDPPVESYPSGTSDNSGVDSAEVDGQHTNPSPSVSNFQKGTMQMNLVFVSIVATFASLAACESKFIRPSQWDPNQGADRDLGENIRYSDSENIAVIFESDEPKVDLYVWQMNPTKKKGGQHALLERESLLYSTSWKAEYDMGRYLRHGEDSVYWFGIYKSGDQQTPLAESQYFNVTAPDPPQLHTVTVSEAVTSVQESATLQLPPQSTTESGSDATATEVPSGQETKANTGLSSRFELTTTEIVGIAVGASLGGVLVLGGIGWLGSKTKMSLQFTTLDVFTTSAFEGNPLAVVTIPPPSQQAPLTQSQKQRIAREFNLSETVFVHDVENRAETDERKIDIFTPQFELPFAGHPTIGTAVFLQPQGVKTMIAKAGRIDLEFENGSPRALIPHDVKLHKERVPKHEIEAGWDGKLAKVAAADEGAPLFSIVNGMTFALVNLPSLELLGAAKVGAMGYINGDLQDDGWKHDFDSRRYYYTLLDGETSPDGKHVQNLRTRLVKRNMEDPATGSAAFNITQGVEMGRESLIVVDAEVETDGAGERKVKTVHLSGKAVEVMKGTVRVPQ</sequence>
<dbReference type="PANTHER" id="PTHR13774">
    <property type="entry name" value="PHENAZINE BIOSYNTHESIS PROTEIN"/>
    <property type="match status" value="1"/>
</dbReference>
<organism evidence="3 4">
    <name type="scientific">Fusarium oxysporum</name>
    <name type="common">Fusarium vascular wilt</name>
    <dbReference type="NCBI Taxonomy" id="5507"/>
    <lineage>
        <taxon>Eukaryota</taxon>
        <taxon>Fungi</taxon>
        <taxon>Dikarya</taxon>
        <taxon>Ascomycota</taxon>
        <taxon>Pezizomycotina</taxon>
        <taxon>Sordariomycetes</taxon>
        <taxon>Hypocreomycetidae</taxon>
        <taxon>Hypocreales</taxon>
        <taxon>Nectriaceae</taxon>
        <taxon>Fusarium</taxon>
        <taxon>Fusarium oxysporum species complex</taxon>
    </lineage>
</organism>
<accession>A0A8H5A1H9</accession>
<evidence type="ECO:0008006" key="5">
    <source>
        <dbReference type="Google" id="ProtNLM"/>
    </source>
</evidence>
<name>A0A8H5A1H9_FUSOX</name>
<feature type="region of interest" description="Disordered" evidence="1">
    <location>
        <begin position="450"/>
        <end position="485"/>
    </location>
</feature>
<feature type="compositionally biased region" description="Low complexity" evidence="1">
    <location>
        <begin position="232"/>
        <end position="242"/>
    </location>
</feature>
<keyword evidence="2" id="KW-0812">Transmembrane</keyword>
<dbReference type="InterPro" id="IPR003719">
    <property type="entry name" value="Phenazine_PhzF-like"/>
</dbReference>
<feature type="transmembrane region" description="Helical" evidence="2">
    <location>
        <begin position="197"/>
        <end position="220"/>
    </location>
</feature>
<dbReference type="Proteomes" id="UP000558688">
    <property type="component" value="Unassembled WGS sequence"/>
</dbReference>
<dbReference type="GO" id="GO:0005737">
    <property type="term" value="C:cytoplasm"/>
    <property type="evidence" value="ECO:0007669"/>
    <property type="project" value="TreeGrafter"/>
</dbReference>
<dbReference type="Gene3D" id="3.10.310.10">
    <property type="entry name" value="Diaminopimelate Epimerase, Chain A, domain 1"/>
    <property type="match status" value="2"/>
</dbReference>
<dbReference type="AlphaFoldDB" id="A0A8H5A1H9"/>
<feature type="compositionally biased region" description="Polar residues" evidence="1">
    <location>
        <begin position="279"/>
        <end position="289"/>
    </location>
</feature>
<dbReference type="EMBL" id="JAAFOW010002414">
    <property type="protein sequence ID" value="KAF5257111.1"/>
    <property type="molecule type" value="Genomic_DNA"/>
</dbReference>